<accession>A0ABY8K0W2</accession>
<protein>
    <submittedName>
        <fullName evidence="1">Uncharacterized protein</fullName>
    </submittedName>
</protein>
<evidence type="ECO:0000313" key="1">
    <source>
        <dbReference type="EMBL" id="WGD40435.1"/>
    </source>
</evidence>
<dbReference type="EMBL" id="CP121682">
    <property type="protein sequence ID" value="WGD40435.1"/>
    <property type="molecule type" value="Genomic_DNA"/>
</dbReference>
<evidence type="ECO:0000313" key="2">
    <source>
        <dbReference type="Proteomes" id="UP001216440"/>
    </source>
</evidence>
<reference evidence="1 2" key="1">
    <citation type="submission" date="2023-03" db="EMBL/GenBank/DDBJ databases">
        <authorList>
            <person name="Mo P."/>
        </authorList>
    </citation>
    <scope>NUCLEOTIDE SEQUENCE [LARGE SCALE GENOMIC DNA]</scope>
    <source>
        <strain evidence="1 2">HUAS 5</strain>
    </source>
</reference>
<organism evidence="1 2">
    <name type="scientific">Streptomyces cathayae</name>
    <dbReference type="NCBI Taxonomy" id="3031124"/>
    <lineage>
        <taxon>Bacteria</taxon>
        <taxon>Bacillati</taxon>
        <taxon>Actinomycetota</taxon>
        <taxon>Actinomycetes</taxon>
        <taxon>Kitasatosporales</taxon>
        <taxon>Streptomycetaceae</taxon>
        <taxon>Streptomyces</taxon>
    </lineage>
</organism>
<proteinExistence type="predicted"/>
<name>A0ABY8K0W2_9ACTN</name>
<dbReference type="Proteomes" id="UP001216440">
    <property type="component" value="Chromosome"/>
</dbReference>
<keyword evidence="2" id="KW-1185">Reference proteome</keyword>
<sequence>MTTDLATLTSAADGWDDMAKEFSKQEKAYKRDVHGISMGQTWLGLSADAANRRFDTTLTEYQDAQTEAKAIASLLRDAHTQFVDLRGKLRTARQEAIEADMKVSDQGVVSYDTQRVSESTRTAYRHDPDFQESVRKSVRSWQERIDQLVKAVTDADKGVEIAFNAVVVDTDLQDGTFNGFNGQAKGDIEKYEAENAEEIATRIAGGEKVSAAQLAELDRAFRDNAKSKEFTQTLLSGLGASGTMELTNRLSTLSHGGKDRGTFAGLQEGLANSLATATKNPDSAFYRKFRTDMQKAGVQKFDLDVANQKISVGVGHGQQVRGYQSLVTLMQAGDGYSGQFLKDLATDIRAVEDKTQGGDPDIWDLSGHFSGKDDGWFANDPLDGVLGIMAKDPSTTISYLDPGPDGKNDNLTYLLAERDWNHVDTTRWQGKVEVTGEDTFDQDVRAGLGLALATGATGNVAGADGTEFSRHTAAQARVMHATVNLLDYGHADGTFGEDKKEPRTGKADELLAGDDYAALRGPLSQALADYSPDVVETINGDAPGGRAGRAEIYENGEDSQIQNSRSSLIRMMRGVSEADDIQNFERIYHAQQGYMSEQLMDKDFPNATAALNEARKYGEVTGALNAVGGDVKMDVHDDKISDATDTRFYGYHLGGGMITNIPIVGDMSQRLVDISLNNWLAGVQAEEGSLAKEELNRSNDVAQDNIDRYFDRWGEERSLAPEVAEDAAGEAQQSYISGRQTAYEALRSR</sequence>
<dbReference type="RefSeq" id="WP_279333496.1">
    <property type="nucleotide sequence ID" value="NZ_CP121682.1"/>
</dbReference>
<gene>
    <name evidence="1" type="ORF">PYS65_09950</name>
</gene>